<dbReference type="OMA" id="QHWTRRT"/>
<reference evidence="10" key="1">
    <citation type="submission" date="2012-12" db="EMBL/GenBank/DDBJ databases">
        <authorList>
            <person name="Hellsten U."/>
            <person name="Grimwood J."/>
            <person name="Chapman J.A."/>
            <person name="Shapiro H."/>
            <person name="Aerts A."/>
            <person name="Otillar R.P."/>
            <person name="Terry A.Y."/>
            <person name="Boore J.L."/>
            <person name="Simakov O."/>
            <person name="Marletaz F."/>
            <person name="Cho S.-J."/>
            <person name="Edsinger-Gonzales E."/>
            <person name="Havlak P."/>
            <person name="Kuo D.-H."/>
            <person name="Larsson T."/>
            <person name="Lv J."/>
            <person name="Arendt D."/>
            <person name="Savage R."/>
            <person name="Osoegawa K."/>
            <person name="de Jong P."/>
            <person name="Lindberg D.R."/>
            <person name="Seaver E.C."/>
            <person name="Weisblat D.A."/>
            <person name="Putnam N.H."/>
            <person name="Grigoriev I.V."/>
            <person name="Rokhsar D.S."/>
        </authorList>
    </citation>
    <scope>NUCLEOTIDE SEQUENCE</scope>
    <source>
        <strain evidence="10">I ESC-2004</strain>
    </source>
</reference>
<keyword evidence="3" id="KW-0442">Lipid degradation</keyword>
<reference evidence="8 10" key="2">
    <citation type="journal article" date="2013" name="Nature">
        <title>Insights into bilaterian evolution from three spiralian genomes.</title>
        <authorList>
            <person name="Simakov O."/>
            <person name="Marletaz F."/>
            <person name="Cho S.J."/>
            <person name="Edsinger-Gonzales E."/>
            <person name="Havlak P."/>
            <person name="Hellsten U."/>
            <person name="Kuo D.H."/>
            <person name="Larsson T."/>
            <person name="Lv J."/>
            <person name="Arendt D."/>
            <person name="Savage R."/>
            <person name="Osoegawa K."/>
            <person name="de Jong P."/>
            <person name="Grimwood J."/>
            <person name="Chapman J.A."/>
            <person name="Shapiro H."/>
            <person name="Aerts A."/>
            <person name="Otillar R.P."/>
            <person name="Terry A.Y."/>
            <person name="Boore J.L."/>
            <person name="Grigoriev I.V."/>
            <person name="Lindberg D.R."/>
            <person name="Seaver E.C."/>
            <person name="Weisblat D.A."/>
            <person name="Putnam N.H."/>
            <person name="Rokhsar D.S."/>
        </authorList>
    </citation>
    <scope>NUCLEOTIDE SEQUENCE</scope>
    <source>
        <strain evidence="8 10">I ESC-2004</strain>
    </source>
</reference>
<comment type="similarity">
    <text evidence="1">Belongs to the NAPE-PLD family.</text>
</comment>
<dbReference type="Gene3D" id="3.60.15.10">
    <property type="entry name" value="Ribonuclease Z/Hydroxyacylglutathione hydrolase-like"/>
    <property type="match status" value="1"/>
</dbReference>
<keyword evidence="3" id="KW-0595">Phospholipid degradation</keyword>
<protein>
    <recommendedName>
        <fullName evidence="2">N-acetylphosphatidylethanolamine-hydrolyzing phospholipase D</fullName>
        <ecNumber evidence="2">3.1.4.54</ecNumber>
    </recommendedName>
</protein>
<dbReference type="GO" id="GO:0070291">
    <property type="term" value="P:N-acylethanolamine metabolic process"/>
    <property type="evidence" value="ECO:0007669"/>
    <property type="project" value="TreeGrafter"/>
</dbReference>
<dbReference type="GO" id="GO:0070290">
    <property type="term" value="F:N-acylphosphatidylethanolamine-specific phospholipase D activity"/>
    <property type="evidence" value="ECO:0007669"/>
    <property type="project" value="UniProtKB-EC"/>
</dbReference>
<dbReference type="AlphaFoldDB" id="R7TCK8"/>
<reference evidence="9" key="3">
    <citation type="submission" date="2015-06" db="UniProtKB">
        <authorList>
            <consortium name="EnsemblMetazoa"/>
        </authorList>
    </citation>
    <scope>IDENTIFICATION</scope>
</reference>
<organism evidence="8">
    <name type="scientific">Capitella teleta</name>
    <name type="common">Polychaete worm</name>
    <dbReference type="NCBI Taxonomy" id="283909"/>
    <lineage>
        <taxon>Eukaryota</taxon>
        <taxon>Metazoa</taxon>
        <taxon>Spiralia</taxon>
        <taxon>Lophotrochozoa</taxon>
        <taxon>Annelida</taxon>
        <taxon>Polychaeta</taxon>
        <taxon>Sedentaria</taxon>
        <taxon>Scolecida</taxon>
        <taxon>Capitellidae</taxon>
        <taxon>Capitella</taxon>
    </lineage>
</organism>
<evidence type="ECO:0000313" key="8">
    <source>
        <dbReference type="EMBL" id="ELT88801.1"/>
    </source>
</evidence>
<evidence type="ECO:0000256" key="4">
    <source>
        <dbReference type="ARBA" id="ARBA00048025"/>
    </source>
</evidence>
<dbReference type="OrthoDB" id="332863at2759"/>
<dbReference type="EMBL" id="AMQN01015181">
    <property type="status" value="NOT_ANNOTATED_CDS"/>
    <property type="molecule type" value="Genomic_DNA"/>
</dbReference>
<evidence type="ECO:0000256" key="1">
    <source>
        <dbReference type="ARBA" id="ARBA00010127"/>
    </source>
</evidence>
<feature type="domain" description="Metallo-beta-lactamase" evidence="7">
    <location>
        <begin position="136"/>
        <end position="332"/>
    </location>
</feature>
<evidence type="ECO:0000313" key="9">
    <source>
        <dbReference type="EnsemblMetazoa" id="CapteP102596"/>
    </source>
</evidence>
<evidence type="ECO:0000256" key="5">
    <source>
        <dbReference type="PIRSR" id="PIRSR038896-50"/>
    </source>
</evidence>
<feature type="region of interest" description="Disordered" evidence="6">
    <location>
        <begin position="1"/>
        <end position="52"/>
    </location>
</feature>
<accession>R7TCK8</accession>
<keyword evidence="3" id="KW-0443">Lipid metabolism</keyword>
<dbReference type="EC" id="3.1.4.54" evidence="2"/>
<feature type="binding site" evidence="5">
    <location>
        <position position="180"/>
    </location>
    <ligand>
        <name>an N-acyl-1,2-diacyl-sn-glycero-3-phosphoethanolamine</name>
        <dbReference type="ChEBI" id="CHEBI:62537"/>
    </ligand>
</feature>
<dbReference type="EMBL" id="AMQN01015182">
    <property type="status" value="NOT_ANNOTATED_CDS"/>
    <property type="molecule type" value="Genomic_DNA"/>
</dbReference>
<proteinExistence type="inferred from homology"/>
<evidence type="ECO:0000313" key="10">
    <source>
        <dbReference type="Proteomes" id="UP000014760"/>
    </source>
</evidence>
<dbReference type="GO" id="GO:0008270">
    <property type="term" value="F:zinc ion binding"/>
    <property type="evidence" value="ECO:0007669"/>
    <property type="project" value="InterPro"/>
</dbReference>
<dbReference type="InterPro" id="IPR024884">
    <property type="entry name" value="NAPE-PLD"/>
</dbReference>
<feature type="binding site" evidence="5">
    <location>
        <position position="309"/>
    </location>
    <ligand>
        <name>an N-acyl-1,2-diacyl-sn-glycero-3-phosphoethanolamine</name>
        <dbReference type="ChEBI" id="CHEBI:62537"/>
    </ligand>
</feature>
<dbReference type="STRING" id="283909.R7TCK8"/>
<feature type="compositionally biased region" description="Low complexity" evidence="6">
    <location>
        <begin position="33"/>
        <end position="48"/>
    </location>
</feature>
<evidence type="ECO:0000259" key="7">
    <source>
        <dbReference type="Pfam" id="PF12706"/>
    </source>
</evidence>
<dbReference type="PANTHER" id="PTHR15032">
    <property type="entry name" value="N-ACYL-PHOSPHATIDYLETHANOLAMINE-HYDROLYZING PHOSPHOLIPASE D"/>
    <property type="match status" value="1"/>
</dbReference>
<comment type="catalytic activity">
    <reaction evidence="4">
        <text>N-(5Z,8Z,11Z,14Z-eicosatetraenoyl)-1,2-di-(9Z-octadecenoyl)-sn-glycero-3-phosphoethanolamine + H2O = N-(5Z,8Z,11Z,14Z-eicosatetraenoyl)-ethanolamine + 1,2-di-(9Z-octadecenoyl)-sn-glycero-3-phosphate + H(+)</text>
        <dbReference type="Rhea" id="RHEA:45528"/>
        <dbReference type="ChEBI" id="CHEBI:2700"/>
        <dbReference type="ChEBI" id="CHEBI:15377"/>
        <dbReference type="ChEBI" id="CHEBI:15378"/>
        <dbReference type="ChEBI" id="CHEBI:74546"/>
        <dbReference type="ChEBI" id="CHEBI:85277"/>
    </reaction>
    <physiologicalReaction direction="left-to-right" evidence="4">
        <dbReference type="Rhea" id="RHEA:45529"/>
    </physiologicalReaction>
</comment>
<evidence type="ECO:0000256" key="3">
    <source>
        <dbReference type="ARBA" id="ARBA00022668"/>
    </source>
</evidence>
<dbReference type="InterPro" id="IPR001279">
    <property type="entry name" value="Metallo-B-lactamas"/>
</dbReference>
<name>R7TCK8_CAPTE</name>
<dbReference type="InterPro" id="IPR036866">
    <property type="entry name" value="RibonucZ/Hydroxyglut_hydro"/>
</dbReference>
<dbReference type="Proteomes" id="UP000014760">
    <property type="component" value="Unassembled WGS sequence"/>
</dbReference>
<dbReference type="GO" id="GO:0009395">
    <property type="term" value="P:phospholipid catabolic process"/>
    <property type="evidence" value="ECO:0007669"/>
    <property type="project" value="UniProtKB-KW"/>
</dbReference>
<dbReference type="SUPFAM" id="SSF56281">
    <property type="entry name" value="Metallo-hydrolase/oxidoreductase"/>
    <property type="match status" value="1"/>
</dbReference>
<dbReference type="EnsemblMetazoa" id="CapteT102596">
    <property type="protein sequence ID" value="CapteP102596"/>
    <property type="gene ID" value="CapteG102596"/>
</dbReference>
<dbReference type="GO" id="GO:0005737">
    <property type="term" value="C:cytoplasm"/>
    <property type="evidence" value="ECO:0007669"/>
    <property type="project" value="TreeGrafter"/>
</dbReference>
<sequence>MSEIQAEESSCLTGDAHRGLSPSESSRGRHGRSGSISISSNPTTSSSEEAAHRSVRKSGRYFNPWPSWHFPSLFMLCKILMCERSNSNVPSRRELDETLPILLPDRQRLIHPPDTHLQVTWFGHSTVLVQMDGLTILTDPIFSQRASPIAVVGPKRFRSVPCTIHDLPKVHAVMISHTHYDHLDRSTVHALNARFGSELRWFVPQGLGPWMNDAGCENVMELGWWDENCIPEYPDIRFVFTPAQHWSGRHLFDRNKVTGSVASDWRFFMTESIRKANDLPCMHLPYGPFDLAAIPIGAYEPRWFMKAQHVDPEEAVQIHLDVQAKRSLGIHWGTFDLSYEFYLDPPARLLQSLQDKGLAVDDFFVMRHGEIRVIEYSTDVIE</sequence>
<dbReference type="PANTHER" id="PTHR15032:SF4">
    <property type="entry name" value="N-ACYL-PHOSPHATIDYLETHANOLAMINE-HYDROLYZING PHOSPHOLIPASE D"/>
    <property type="match status" value="1"/>
</dbReference>
<evidence type="ECO:0000256" key="6">
    <source>
        <dbReference type="SAM" id="MobiDB-lite"/>
    </source>
</evidence>
<dbReference type="PIRSF" id="PIRSF038896">
    <property type="entry name" value="NAPE-PLD"/>
    <property type="match status" value="1"/>
</dbReference>
<gene>
    <name evidence="8" type="ORF">CAPTEDRAFT_102596</name>
</gene>
<keyword evidence="3" id="KW-1208">Phospholipid metabolism</keyword>
<evidence type="ECO:0000256" key="2">
    <source>
        <dbReference type="ARBA" id="ARBA00012279"/>
    </source>
</evidence>
<dbReference type="EMBL" id="KB311685">
    <property type="protein sequence ID" value="ELT88801.1"/>
    <property type="molecule type" value="Genomic_DNA"/>
</dbReference>
<dbReference type="Pfam" id="PF12706">
    <property type="entry name" value="Lactamase_B_2"/>
    <property type="match status" value="1"/>
</dbReference>
<dbReference type="GO" id="GO:0070292">
    <property type="term" value="P:N-acylphosphatidylethanolamine metabolic process"/>
    <property type="evidence" value="ECO:0007669"/>
    <property type="project" value="TreeGrafter"/>
</dbReference>
<dbReference type="HOGENOM" id="CLU_020884_2_1_1"/>
<keyword evidence="10" id="KW-1185">Reference proteome</keyword>